<protein>
    <submittedName>
        <fullName evidence="1">Uncharacterized protein</fullName>
    </submittedName>
</protein>
<reference evidence="1 2" key="1">
    <citation type="journal article" date="2021" name="J. Hered.">
        <title>A chromosome-level genome assembly of the parasitoid wasp, Cotesia glomerata (Hymenoptera: Braconidae).</title>
        <authorList>
            <person name="Pinto B.J."/>
            <person name="Weis J.J."/>
            <person name="Gamble T."/>
            <person name="Ode P.J."/>
            <person name="Paul R."/>
            <person name="Zaspel J.M."/>
        </authorList>
    </citation>
    <scope>NUCLEOTIDE SEQUENCE [LARGE SCALE GENOMIC DNA]</scope>
    <source>
        <strain evidence="1">CgM1</strain>
    </source>
</reference>
<evidence type="ECO:0000313" key="1">
    <source>
        <dbReference type="EMBL" id="KAH0539446.1"/>
    </source>
</evidence>
<accession>A0AAV7HH54</accession>
<organism evidence="1 2">
    <name type="scientific">Cotesia glomerata</name>
    <name type="common">Lepidopteran parasitic wasp</name>
    <name type="synonym">Apanteles glomeratus</name>
    <dbReference type="NCBI Taxonomy" id="32391"/>
    <lineage>
        <taxon>Eukaryota</taxon>
        <taxon>Metazoa</taxon>
        <taxon>Ecdysozoa</taxon>
        <taxon>Arthropoda</taxon>
        <taxon>Hexapoda</taxon>
        <taxon>Insecta</taxon>
        <taxon>Pterygota</taxon>
        <taxon>Neoptera</taxon>
        <taxon>Endopterygota</taxon>
        <taxon>Hymenoptera</taxon>
        <taxon>Apocrita</taxon>
        <taxon>Ichneumonoidea</taxon>
        <taxon>Braconidae</taxon>
        <taxon>Microgastrinae</taxon>
        <taxon>Cotesia</taxon>
    </lineage>
</organism>
<proteinExistence type="predicted"/>
<name>A0AAV7HH54_COTGL</name>
<comment type="caution">
    <text evidence="1">The sequence shown here is derived from an EMBL/GenBank/DDBJ whole genome shotgun (WGS) entry which is preliminary data.</text>
</comment>
<evidence type="ECO:0000313" key="2">
    <source>
        <dbReference type="Proteomes" id="UP000826195"/>
    </source>
</evidence>
<dbReference type="AlphaFoldDB" id="A0AAV7HH54"/>
<gene>
    <name evidence="1" type="ORF">KQX54_004839</name>
</gene>
<dbReference type="EMBL" id="JAHXZJ010002609">
    <property type="protein sequence ID" value="KAH0539446.1"/>
    <property type="molecule type" value="Genomic_DNA"/>
</dbReference>
<sequence>MSMWKCMYSSRGFDASSRITGSCIVLDGLPDVENKIWIWIWIWCKFIESSGMAQEKEVVCGEKSRGDMIALEARATDGSIISRACS</sequence>
<keyword evidence="2" id="KW-1185">Reference proteome</keyword>
<dbReference type="Proteomes" id="UP000826195">
    <property type="component" value="Unassembled WGS sequence"/>
</dbReference>